<sequence>MRIYLLLRDILLLGLAVCGYGANVVRQASASSCSVATTTITSASDAASFATACPTFTGDVALSTKAAGNLSFDGLVNLQGSFIAAGSGQLNSLSSNSLQFITSSVSLANLTGLKRFNFSQLQSVNTITLQGIPQLDTLSLLQTVQSVGMIQVNNTQIRSLDGFKLQSVVRMIVVNNDKLVNLNLQLYNITGLLQVQGNNPALNLSLPNLGSAHQFAIYNVTAMSVPALTQIPGQAVFIANYFTTFSAPLLQFVGGGLGFGLNNNLTNLSMPALDTVQNGLEIAYNYKMSTMEGLSALKTVKGGLLFLGNFTDITLPSLKNVTQLFNITSQQALSCDSFDTLYQEHAISGNYTCASLTDRGGIAAARNSSSGIASNSTVSTLSGTQQGLSSPAKTGVGVGVGLGGAALLLAIVLGVIYLRRKRNTKSQSADALPEADGKEIERAVMLDGNQKVELETPVAELHSGKRALAQELEAQEGDVELGRSPSSAALPPGIESRHEMPANEVPPMYSPHREEVDGA</sequence>
<protein>
    <recommendedName>
        <fullName evidence="9">Receptor L-domain domain-containing protein</fullName>
    </recommendedName>
</protein>
<dbReference type="KEGG" id="bcom:BAUCODRAFT_150200"/>
<evidence type="ECO:0000313" key="8">
    <source>
        <dbReference type="Proteomes" id="UP000011761"/>
    </source>
</evidence>
<keyword evidence="5" id="KW-0812">Transmembrane</keyword>
<evidence type="ECO:0000256" key="1">
    <source>
        <dbReference type="ARBA" id="ARBA00004196"/>
    </source>
</evidence>
<evidence type="ECO:0000256" key="3">
    <source>
        <dbReference type="ARBA" id="ARBA00023180"/>
    </source>
</evidence>
<evidence type="ECO:0000313" key="7">
    <source>
        <dbReference type="EMBL" id="EMC93968.1"/>
    </source>
</evidence>
<evidence type="ECO:0000256" key="5">
    <source>
        <dbReference type="SAM" id="Phobius"/>
    </source>
</evidence>
<dbReference type="PANTHER" id="PTHR31018:SF3">
    <property type="entry name" value="RECEPTOR PROTEIN-TYROSINE KINASE"/>
    <property type="match status" value="1"/>
</dbReference>
<dbReference type="GO" id="GO:0031505">
    <property type="term" value="P:fungal-type cell wall organization"/>
    <property type="evidence" value="ECO:0007669"/>
    <property type="project" value="TreeGrafter"/>
</dbReference>
<keyword evidence="5" id="KW-1133">Transmembrane helix</keyword>
<dbReference type="OMA" id="ESRHEMP"/>
<dbReference type="RefSeq" id="XP_007678959.1">
    <property type="nucleotide sequence ID" value="XM_007680769.1"/>
</dbReference>
<dbReference type="GeneID" id="19109030"/>
<accession>M2MR84</accession>
<evidence type="ECO:0000256" key="6">
    <source>
        <dbReference type="SAM" id="SignalP"/>
    </source>
</evidence>
<dbReference type="GO" id="GO:0005886">
    <property type="term" value="C:plasma membrane"/>
    <property type="evidence" value="ECO:0007669"/>
    <property type="project" value="TreeGrafter"/>
</dbReference>
<feature type="signal peptide" evidence="6">
    <location>
        <begin position="1"/>
        <end position="21"/>
    </location>
</feature>
<dbReference type="PANTHER" id="PTHR31018">
    <property type="entry name" value="SPORULATION-SPECIFIC PROTEIN-RELATED"/>
    <property type="match status" value="1"/>
</dbReference>
<feature type="region of interest" description="Disordered" evidence="4">
    <location>
        <begin position="475"/>
        <end position="519"/>
    </location>
</feature>
<dbReference type="AlphaFoldDB" id="M2MR84"/>
<dbReference type="SUPFAM" id="SSF52058">
    <property type="entry name" value="L domain-like"/>
    <property type="match status" value="2"/>
</dbReference>
<dbReference type="Proteomes" id="UP000011761">
    <property type="component" value="Unassembled WGS sequence"/>
</dbReference>
<dbReference type="GO" id="GO:0009277">
    <property type="term" value="C:fungal-type cell wall"/>
    <property type="evidence" value="ECO:0007669"/>
    <property type="project" value="TreeGrafter"/>
</dbReference>
<reference evidence="7 8" key="1">
    <citation type="journal article" date="2012" name="PLoS Pathog.">
        <title>Diverse lifestyles and strategies of plant pathogenesis encoded in the genomes of eighteen Dothideomycetes fungi.</title>
        <authorList>
            <person name="Ohm R.A."/>
            <person name="Feau N."/>
            <person name="Henrissat B."/>
            <person name="Schoch C.L."/>
            <person name="Horwitz B.A."/>
            <person name="Barry K.W."/>
            <person name="Condon B.J."/>
            <person name="Copeland A.C."/>
            <person name="Dhillon B."/>
            <person name="Glaser F."/>
            <person name="Hesse C.N."/>
            <person name="Kosti I."/>
            <person name="LaButti K."/>
            <person name="Lindquist E.A."/>
            <person name="Lucas S."/>
            <person name="Salamov A.A."/>
            <person name="Bradshaw R.E."/>
            <person name="Ciuffetti L."/>
            <person name="Hamelin R.C."/>
            <person name="Kema G.H.J."/>
            <person name="Lawrence C."/>
            <person name="Scott J.A."/>
            <person name="Spatafora J.W."/>
            <person name="Turgeon B.G."/>
            <person name="de Wit P.J.G.M."/>
            <person name="Zhong S."/>
            <person name="Goodwin S.B."/>
            <person name="Grigoriev I.V."/>
        </authorList>
    </citation>
    <scope>NUCLEOTIDE SEQUENCE [LARGE SCALE GENOMIC DNA]</scope>
    <source>
        <strain evidence="7 8">UAMH 10762</strain>
    </source>
</reference>
<dbReference type="HOGENOM" id="CLU_035846_0_1_1"/>
<proteinExistence type="predicted"/>
<organism evidence="7 8">
    <name type="scientific">Baudoinia panamericana (strain UAMH 10762)</name>
    <name type="common">Angels' share fungus</name>
    <name type="synonym">Baudoinia compniacensis (strain UAMH 10762)</name>
    <dbReference type="NCBI Taxonomy" id="717646"/>
    <lineage>
        <taxon>Eukaryota</taxon>
        <taxon>Fungi</taxon>
        <taxon>Dikarya</taxon>
        <taxon>Ascomycota</taxon>
        <taxon>Pezizomycotina</taxon>
        <taxon>Dothideomycetes</taxon>
        <taxon>Dothideomycetidae</taxon>
        <taxon>Mycosphaerellales</taxon>
        <taxon>Teratosphaeriaceae</taxon>
        <taxon>Baudoinia</taxon>
    </lineage>
</organism>
<dbReference type="GO" id="GO:0009986">
    <property type="term" value="C:cell surface"/>
    <property type="evidence" value="ECO:0007669"/>
    <property type="project" value="TreeGrafter"/>
</dbReference>
<evidence type="ECO:0000256" key="4">
    <source>
        <dbReference type="SAM" id="MobiDB-lite"/>
    </source>
</evidence>
<keyword evidence="8" id="KW-1185">Reference proteome</keyword>
<dbReference type="EMBL" id="KB445559">
    <property type="protein sequence ID" value="EMC93968.1"/>
    <property type="molecule type" value="Genomic_DNA"/>
</dbReference>
<evidence type="ECO:0008006" key="9">
    <source>
        <dbReference type="Google" id="ProtNLM"/>
    </source>
</evidence>
<feature type="chain" id="PRO_5004021279" description="Receptor L-domain domain-containing protein" evidence="6">
    <location>
        <begin position="22"/>
        <end position="519"/>
    </location>
</feature>
<name>M2MR84_BAUPA</name>
<keyword evidence="2 6" id="KW-0732">Signal</keyword>
<gene>
    <name evidence="7" type="ORF">BAUCODRAFT_150200</name>
</gene>
<dbReference type="InterPro" id="IPR051648">
    <property type="entry name" value="CWI-Assembly_Regulator"/>
</dbReference>
<comment type="subcellular location">
    <subcellularLocation>
        <location evidence="1">Cell envelope</location>
    </subcellularLocation>
</comment>
<feature type="transmembrane region" description="Helical" evidence="5">
    <location>
        <begin position="396"/>
        <end position="418"/>
    </location>
</feature>
<dbReference type="eggNOG" id="ENOG502QUZC">
    <property type="taxonomic scope" value="Eukaryota"/>
</dbReference>
<dbReference type="STRING" id="717646.M2MR84"/>
<keyword evidence="3" id="KW-0325">Glycoprotein</keyword>
<evidence type="ECO:0000256" key="2">
    <source>
        <dbReference type="ARBA" id="ARBA00022729"/>
    </source>
</evidence>
<dbReference type="OrthoDB" id="536881at2759"/>
<keyword evidence="5" id="KW-0472">Membrane</keyword>